<protein>
    <submittedName>
        <fullName evidence="2">Uncharacterized protein</fullName>
    </submittedName>
</protein>
<proteinExistence type="predicted"/>
<evidence type="ECO:0000313" key="3">
    <source>
        <dbReference type="Proteomes" id="UP001197609"/>
    </source>
</evidence>
<keyword evidence="1" id="KW-1133">Transmembrane helix</keyword>
<feature type="transmembrane region" description="Helical" evidence="1">
    <location>
        <begin position="85"/>
        <end position="107"/>
    </location>
</feature>
<keyword evidence="1" id="KW-0472">Membrane</keyword>
<dbReference type="Proteomes" id="UP001197609">
    <property type="component" value="Unassembled WGS sequence"/>
</dbReference>
<evidence type="ECO:0000256" key="1">
    <source>
        <dbReference type="SAM" id="Phobius"/>
    </source>
</evidence>
<sequence length="201" mass="23132">MDYHVFSKELEELRGCQFLYVRDSRKIESLVQSYLDSPELHSLECSRQLLYHLLNSEYAPLQRFARTGLQPDGFWVRRFPRVGPWIVYAGVITMWVLSIIIALSLRGSMRQSLGTWALVVLMTGFIAHYLRGWLRLRTITNEARGLFDHEILHGHFDPTTLSDRLHALEHKGLKVHANAFVLLQLQQRLQGPPTGTNPPAS</sequence>
<dbReference type="EMBL" id="JAIOIU010000108">
    <property type="protein sequence ID" value="MBZ0160266.1"/>
    <property type="molecule type" value="Genomic_DNA"/>
</dbReference>
<gene>
    <name evidence="2" type="ORF">K8G79_09050</name>
</gene>
<feature type="transmembrane region" description="Helical" evidence="1">
    <location>
        <begin position="113"/>
        <end position="130"/>
    </location>
</feature>
<organism evidence="2 3">
    <name type="scientific">Candidatus Methylomirabilis tolerans</name>
    <dbReference type="NCBI Taxonomy" id="3123416"/>
    <lineage>
        <taxon>Bacteria</taxon>
        <taxon>Candidatus Methylomirabilota</taxon>
        <taxon>Candidatus Methylomirabilia</taxon>
        <taxon>Candidatus Methylomirabilales</taxon>
        <taxon>Candidatus Methylomirabilaceae</taxon>
        <taxon>Candidatus Methylomirabilis</taxon>
    </lineage>
</organism>
<reference evidence="2 3" key="1">
    <citation type="journal article" date="2021" name="bioRxiv">
        <title>Unraveling nitrogen, sulfur and carbon metabolic pathways and microbial community transcriptional responses to substrate deprivation and toxicity stresses in a bioreactor mimicking anoxic brackish coastal sediment conditions.</title>
        <authorList>
            <person name="Martins P.D."/>
            <person name="Echeveste M.J."/>
            <person name="Arshad A."/>
            <person name="Kurth J."/>
            <person name="Ouboter H."/>
            <person name="Jetten M.S.M."/>
            <person name="Welte C.U."/>
        </authorList>
    </citation>
    <scope>NUCLEOTIDE SEQUENCE [LARGE SCALE GENOMIC DNA]</scope>
    <source>
        <strain evidence="2">MAG_38</strain>
    </source>
</reference>
<keyword evidence="1" id="KW-0812">Transmembrane</keyword>
<dbReference type="AlphaFoldDB" id="A0AAJ1AKQ6"/>
<comment type="caution">
    <text evidence="2">The sequence shown here is derived from an EMBL/GenBank/DDBJ whole genome shotgun (WGS) entry which is preliminary data.</text>
</comment>
<accession>A0AAJ1AKQ6</accession>
<name>A0AAJ1AKQ6_9BACT</name>
<evidence type="ECO:0000313" key="2">
    <source>
        <dbReference type="EMBL" id="MBZ0160266.1"/>
    </source>
</evidence>